<evidence type="ECO:0000313" key="3">
    <source>
        <dbReference type="Proteomes" id="UP001252243"/>
    </source>
</evidence>
<evidence type="ECO:0000256" key="1">
    <source>
        <dbReference type="SAM" id="MobiDB-lite"/>
    </source>
</evidence>
<reference evidence="2 3" key="1">
    <citation type="submission" date="2023-07" db="EMBL/GenBank/DDBJ databases">
        <title>Sorghum-associated microbial communities from plants grown in Nebraska, USA.</title>
        <authorList>
            <person name="Schachtman D."/>
        </authorList>
    </citation>
    <scope>NUCLEOTIDE SEQUENCE [LARGE SCALE GENOMIC DNA]</scope>
    <source>
        <strain evidence="2 3">BE167</strain>
    </source>
</reference>
<proteinExistence type="predicted"/>
<sequence>MHTTSGITTGMVRKPNAMKLPPTNIRSVTYEPIRRGNGSPHAPSTIAANFAGANWSSWAISVALIAIRRSKGTKGSRRRNGAEVQETLLKLPSKFAGPNILSLHGEQGGTSGIDCQGIFRANGSVLTDATRRRVTARFVLHAGSKFRRVPVLYGAAAACSSEAVCPASPLPGR</sequence>
<organism evidence="2 3">
    <name type="scientific">Arthrobacter ginsengisoli</name>
    <dbReference type="NCBI Taxonomy" id="1356565"/>
    <lineage>
        <taxon>Bacteria</taxon>
        <taxon>Bacillati</taxon>
        <taxon>Actinomycetota</taxon>
        <taxon>Actinomycetes</taxon>
        <taxon>Micrococcales</taxon>
        <taxon>Micrococcaceae</taxon>
        <taxon>Arthrobacter</taxon>
    </lineage>
</organism>
<dbReference type="Proteomes" id="UP001252243">
    <property type="component" value="Unassembled WGS sequence"/>
</dbReference>
<comment type="caution">
    <text evidence="2">The sequence shown here is derived from an EMBL/GenBank/DDBJ whole genome shotgun (WGS) entry which is preliminary data.</text>
</comment>
<accession>A0ABU1UGL3</accession>
<evidence type="ECO:0000313" key="2">
    <source>
        <dbReference type="EMBL" id="MDR7084333.1"/>
    </source>
</evidence>
<keyword evidence="3" id="KW-1185">Reference proteome</keyword>
<dbReference type="EMBL" id="JAVDVQ010000021">
    <property type="protein sequence ID" value="MDR7084333.1"/>
    <property type="molecule type" value="Genomic_DNA"/>
</dbReference>
<protein>
    <submittedName>
        <fullName evidence="2">Uncharacterized protein</fullName>
    </submittedName>
</protein>
<feature type="region of interest" description="Disordered" evidence="1">
    <location>
        <begin position="1"/>
        <end position="23"/>
    </location>
</feature>
<gene>
    <name evidence="2" type="ORF">J2X01_003641</name>
</gene>
<name>A0ABU1UGL3_9MICC</name>